<dbReference type="AlphaFoldDB" id="A0A6S7HVN5"/>
<name>A0A6S7HVN5_PARCT</name>
<accession>A0A6S7HVN5</accession>
<proteinExistence type="predicted"/>
<organism evidence="1 2">
    <name type="scientific">Paramuricea clavata</name>
    <name type="common">Red gorgonian</name>
    <name type="synonym">Violescent sea-whip</name>
    <dbReference type="NCBI Taxonomy" id="317549"/>
    <lineage>
        <taxon>Eukaryota</taxon>
        <taxon>Metazoa</taxon>
        <taxon>Cnidaria</taxon>
        <taxon>Anthozoa</taxon>
        <taxon>Octocorallia</taxon>
        <taxon>Malacalcyonacea</taxon>
        <taxon>Plexauridae</taxon>
        <taxon>Paramuricea</taxon>
    </lineage>
</organism>
<dbReference type="EMBL" id="CACRXK020006734">
    <property type="protein sequence ID" value="CAB4010275.1"/>
    <property type="molecule type" value="Genomic_DNA"/>
</dbReference>
<keyword evidence="2" id="KW-1185">Reference proteome</keyword>
<comment type="caution">
    <text evidence="1">The sequence shown here is derived from an EMBL/GenBank/DDBJ whole genome shotgun (WGS) entry which is preliminary data.</text>
</comment>
<evidence type="ECO:0000313" key="1">
    <source>
        <dbReference type="EMBL" id="CAB4010275.1"/>
    </source>
</evidence>
<protein>
    <submittedName>
        <fullName evidence="1">Uncharacterized protein</fullName>
    </submittedName>
</protein>
<reference evidence="1" key="1">
    <citation type="submission" date="2020-04" db="EMBL/GenBank/DDBJ databases">
        <authorList>
            <person name="Alioto T."/>
            <person name="Alioto T."/>
            <person name="Gomez Garrido J."/>
        </authorList>
    </citation>
    <scope>NUCLEOTIDE SEQUENCE</scope>
    <source>
        <strain evidence="1">A484AB</strain>
    </source>
</reference>
<dbReference type="OrthoDB" id="5978057at2759"/>
<evidence type="ECO:0000313" key="2">
    <source>
        <dbReference type="Proteomes" id="UP001152795"/>
    </source>
</evidence>
<dbReference type="Proteomes" id="UP001152795">
    <property type="component" value="Unassembled WGS sequence"/>
</dbReference>
<sequence>MRRQSQNNEGRTIKVLLICSILVGLLMMVLGVVFRVYVCHWVAKALFAIWIGIFVMFASGIGLCTRISQEYGPRYGPGCTLSFGLLNFLLCLAMVICLCFSMRDFDKDKWFRPPKPYLVVDPDHCVVERHVNDYYYYDRIKKHGRDGLKYGSILIGLACLEMVLTLLRCLFIGQMRGYFGATDKQRKAMVMRNDRQRNAQSI</sequence>
<gene>
    <name evidence="1" type="ORF">PACLA_8A057445</name>
</gene>